<evidence type="ECO:0000313" key="4">
    <source>
        <dbReference type="Proteomes" id="UP001451303"/>
    </source>
</evidence>
<feature type="region of interest" description="Disordered" evidence="1">
    <location>
        <begin position="235"/>
        <end position="379"/>
    </location>
</feature>
<organism evidence="3 4">
    <name type="scientific">Neurospora intermedia</name>
    <dbReference type="NCBI Taxonomy" id="5142"/>
    <lineage>
        <taxon>Eukaryota</taxon>
        <taxon>Fungi</taxon>
        <taxon>Dikarya</taxon>
        <taxon>Ascomycota</taxon>
        <taxon>Pezizomycotina</taxon>
        <taxon>Sordariomycetes</taxon>
        <taxon>Sordariomycetidae</taxon>
        <taxon>Sordariales</taxon>
        <taxon>Sordariaceae</taxon>
        <taxon>Neurospora</taxon>
    </lineage>
</organism>
<protein>
    <submittedName>
        <fullName evidence="3">Uncharacterized protein</fullName>
    </submittedName>
</protein>
<feature type="compositionally biased region" description="Low complexity" evidence="1">
    <location>
        <begin position="285"/>
        <end position="310"/>
    </location>
</feature>
<sequence length="438" mass="45765">MSSESGFGGFPPGITDDGDDNNNHPWVWVMIPIGLVIVLGGLALCLHIRRRKQLLGNHKNSRLSSPARRPSAHQASISHSRDGQLQFGVREVDAPSLAVIERDLQESWVRGAPTQRRNNTGSRSGTGGGAWGGSRSTAMRRWDWAGIFRPEEGLNELGEAPPPYEKQPVAEEGGDVDLEAGGNSYHGYGNEASASPAARAGIAAGSAVGEGTSSAAYVGVETRNMAPWNYHTTFSQQTLSSPPSGSQASLQPPPPVHHYHQDESGIHSQSHLSHLSQPGYSSVGTSLLSTSMTQSAATTTPTSPSMTRYPSPSPGHSTIYSPAPQMTDQDQVPPPAYEETPPLSIMGTGTNSPSQQPTTNDETSPEQHGNAATVFSATPSPAAAPTFEAAAVTFASALGAASPSLPPDPSFGSSNNGNNNASSVTHRSSPQSGAPPHY</sequence>
<feature type="compositionally biased region" description="Polar residues" evidence="1">
    <location>
        <begin position="235"/>
        <end position="250"/>
    </location>
</feature>
<evidence type="ECO:0000256" key="2">
    <source>
        <dbReference type="SAM" id="Phobius"/>
    </source>
</evidence>
<dbReference type="EMBL" id="JAVLET010000010">
    <property type="protein sequence ID" value="KAL0467174.1"/>
    <property type="molecule type" value="Genomic_DNA"/>
</dbReference>
<dbReference type="Proteomes" id="UP001451303">
    <property type="component" value="Unassembled WGS sequence"/>
</dbReference>
<evidence type="ECO:0000313" key="3">
    <source>
        <dbReference type="EMBL" id="KAL0467174.1"/>
    </source>
</evidence>
<feature type="region of interest" description="Disordered" evidence="1">
    <location>
        <begin position="59"/>
        <end position="83"/>
    </location>
</feature>
<keyword evidence="2" id="KW-0812">Transmembrane</keyword>
<feature type="transmembrane region" description="Helical" evidence="2">
    <location>
        <begin position="26"/>
        <end position="46"/>
    </location>
</feature>
<reference evidence="3 4" key="1">
    <citation type="submission" date="2023-09" db="EMBL/GenBank/DDBJ databases">
        <title>Multi-omics analysis of a traditional fermented food reveals byproduct-associated fungal strains for waste-to-food upcycling.</title>
        <authorList>
            <consortium name="Lawrence Berkeley National Laboratory"/>
            <person name="Rekdal V.M."/>
            <person name="Villalobos-Escobedo J.M."/>
            <person name="Rodriguez-Valeron N."/>
            <person name="Garcia M.O."/>
            <person name="Vasquez D.P."/>
            <person name="Damayanti I."/>
            <person name="Sorensen P.M."/>
            <person name="Baidoo E.E."/>
            <person name="De Carvalho A.C."/>
            <person name="Riley R."/>
            <person name="Lipzen A."/>
            <person name="He G."/>
            <person name="Yan M."/>
            <person name="Haridas S."/>
            <person name="Daum C."/>
            <person name="Yoshinaga Y."/>
            <person name="Ng V."/>
            <person name="Grigoriev I.V."/>
            <person name="Munk R."/>
            <person name="Nuraida L."/>
            <person name="Wijaya C.H."/>
            <person name="Morales P.-C."/>
            <person name="Keasling J.D."/>
        </authorList>
    </citation>
    <scope>NUCLEOTIDE SEQUENCE [LARGE SCALE GENOMIC DNA]</scope>
    <source>
        <strain evidence="3 4">FGSC 2613</strain>
    </source>
</reference>
<keyword evidence="2" id="KW-1133">Transmembrane helix</keyword>
<comment type="caution">
    <text evidence="3">The sequence shown here is derived from an EMBL/GenBank/DDBJ whole genome shotgun (WGS) entry which is preliminary data.</text>
</comment>
<feature type="compositionally biased region" description="Polar residues" evidence="1">
    <location>
        <begin position="315"/>
        <end position="330"/>
    </location>
</feature>
<feature type="compositionally biased region" description="Polar residues" evidence="1">
    <location>
        <begin position="347"/>
        <end position="362"/>
    </location>
</feature>
<evidence type="ECO:0000256" key="1">
    <source>
        <dbReference type="SAM" id="MobiDB-lite"/>
    </source>
</evidence>
<accession>A0ABR3D3A6</accession>
<name>A0ABR3D3A6_NEUIN</name>
<keyword evidence="4" id="KW-1185">Reference proteome</keyword>
<feature type="region of interest" description="Disordered" evidence="1">
    <location>
        <begin position="399"/>
        <end position="438"/>
    </location>
</feature>
<proteinExistence type="predicted"/>
<feature type="region of interest" description="Disordered" evidence="1">
    <location>
        <begin position="112"/>
        <end position="136"/>
    </location>
</feature>
<gene>
    <name evidence="3" type="ORF">QR685DRAFT_78695</name>
</gene>
<feature type="compositionally biased region" description="Low complexity" evidence="1">
    <location>
        <begin position="410"/>
        <end position="423"/>
    </location>
</feature>
<keyword evidence="2" id="KW-0472">Membrane</keyword>
<feature type="compositionally biased region" description="Low complexity" evidence="1">
    <location>
        <begin position="267"/>
        <end position="277"/>
    </location>
</feature>